<dbReference type="InterPro" id="IPR050808">
    <property type="entry name" value="Phage_Integrase"/>
</dbReference>
<dbReference type="AlphaFoldDB" id="A0A0F3RS59"/>
<evidence type="ECO:0000313" key="9">
    <source>
        <dbReference type="Proteomes" id="UP000033491"/>
    </source>
</evidence>
<evidence type="ECO:0000313" key="8">
    <source>
        <dbReference type="EMBL" id="KJW13620.1"/>
    </source>
</evidence>
<reference evidence="7 9" key="1">
    <citation type="submission" date="2015-03" db="EMBL/GenBank/DDBJ databases">
        <authorList>
            <person name="Zheng J."/>
            <person name="Ganezle M."/>
        </authorList>
    </citation>
    <scope>NUCLEOTIDE SEQUENCE [LARGE SCALE GENOMIC DNA]</scope>
    <source>
        <strain evidence="7 9">LP38</strain>
    </source>
</reference>
<comment type="caution">
    <text evidence="7">The sequence shown here is derived from an EMBL/GenBank/DDBJ whole genome shotgun (WGS) entry which is preliminary data.</text>
</comment>
<gene>
    <name evidence="8" type="ORF">VC81_03975</name>
    <name evidence="7" type="ORF">VC81_06135</name>
</gene>
<evidence type="ECO:0000256" key="4">
    <source>
        <dbReference type="ARBA" id="ARBA00023172"/>
    </source>
</evidence>
<proteinExistence type="inferred from homology"/>
<dbReference type="GO" id="GO:0015074">
    <property type="term" value="P:DNA integration"/>
    <property type="evidence" value="ECO:0007669"/>
    <property type="project" value="UniProtKB-KW"/>
</dbReference>
<dbReference type="Gene3D" id="1.10.443.10">
    <property type="entry name" value="Intergrase catalytic core"/>
    <property type="match status" value="1"/>
</dbReference>
<dbReference type="InterPro" id="IPR013762">
    <property type="entry name" value="Integrase-like_cat_sf"/>
</dbReference>
<dbReference type="InterPro" id="IPR002104">
    <property type="entry name" value="Integrase_catalytic"/>
</dbReference>
<dbReference type="EMBL" id="JZCR01000014">
    <property type="protein sequence ID" value="KJW12833.1"/>
    <property type="molecule type" value="Genomic_DNA"/>
</dbReference>
<dbReference type="InterPro" id="IPR044068">
    <property type="entry name" value="CB"/>
</dbReference>
<dbReference type="Pfam" id="PF14659">
    <property type="entry name" value="Phage_int_SAM_3"/>
    <property type="match status" value="1"/>
</dbReference>
<dbReference type="OrthoDB" id="9801717at2"/>
<dbReference type="Gene3D" id="1.10.150.130">
    <property type="match status" value="1"/>
</dbReference>
<dbReference type="PATRIC" id="fig|216463.3.peg.2628"/>
<evidence type="ECO:0000256" key="1">
    <source>
        <dbReference type="ARBA" id="ARBA00008857"/>
    </source>
</evidence>
<dbReference type="InterPro" id="IPR010998">
    <property type="entry name" value="Integrase_recombinase_N"/>
</dbReference>
<evidence type="ECO:0000256" key="5">
    <source>
        <dbReference type="PROSITE-ProRule" id="PRU01248"/>
    </source>
</evidence>
<dbReference type="InterPro" id="IPR011010">
    <property type="entry name" value="DNA_brk_join_enz"/>
</dbReference>
<comment type="similarity">
    <text evidence="1">Belongs to the 'phage' integrase family.</text>
</comment>
<dbReference type="GO" id="GO:0003677">
    <property type="term" value="F:DNA binding"/>
    <property type="evidence" value="ECO:0007669"/>
    <property type="project" value="UniProtKB-UniRule"/>
</dbReference>
<accession>A0A0F3RS59</accession>
<evidence type="ECO:0000256" key="3">
    <source>
        <dbReference type="ARBA" id="ARBA00023125"/>
    </source>
</evidence>
<evidence type="ECO:0000259" key="6">
    <source>
        <dbReference type="PROSITE" id="PS51900"/>
    </source>
</evidence>
<dbReference type="PANTHER" id="PTHR30629">
    <property type="entry name" value="PROPHAGE INTEGRASE"/>
    <property type="match status" value="1"/>
</dbReference>
<dbReference type="PROSITE" id="PS51900">
    <property type="entry name" value="CB"/>
    <property type="match status" value="1"/>
</dbReference>
<evidence type="ECO:0000313" key="7">
    <source>
        <dbReference type="EMBL" id="KJW12833.1"/>
    </source>
</evidence>
<dbReference type="EMBL" id="JZCR01000006">
    <property type="protein sequence ID" value="KJW13620.1"/>
    <property type="molecule type" value="Genomic_DNA"/>
</dbReference>
<dbReference type="RefSeq" id="WP_045806843.1">
    <property type="nucleotide sequence ID" value="NZ_JZCR01000006.1"/>
</dbReference>
<keyword evidence="3 5" id="KW-0238">DNA-binding</keyword>
<dbReference type="Proteomes" id="UP000033491">
    <property type="component" value="Unassembled WGS sequence"/>
</dbReference>
<feature type="domain" description="Core-binding (CB)" evidence="6">
    <location>
        <begin position="68"/>
        <end position="157"/>
    </location>
</feature>
<evidence type="ECO:0000256" key="2">
    <source>
        <dbReference type="ARBA" id="ARBA00022908"/>
    </source>
</evidence>
<keyword evidence="4" id="KW-0233">DNA recombination</keyword>
<dbReference type="STRING" id="216463.VC81_03975"/>
<dbReference type="InterPro" id="IPR004107">
    <property type="entry name" value="Integrase_SAM-like_N"/>
</dbReference>
<dbReference type="SUPFAM" id="SSF56349">
    <property type="entry name" value="DNA breaking-rejoining enzymes"/>
    <property type="match status" value="2"/>
</dbReference>
<sequence>MKKLKKDSRIFVYENTHGRKYGVNFYRTVMGIKTRLHQQGFDNSADAIEWANTSERELHLRNGVARNVTVEEYYKQWLKRNESYWSPDTYHNYVQKFENYILPKFGKAKLRDINRENFQAYILELETVKRSAGRVGYSSKTISIIKGYMATMLNDAVYSGVIPSNKLRNLRVKEGIGVRNSEISKEKYIFAIKTAQRVLSPMALASFYLSLVALRHAEILGMQPKNIYSDHVHVDIARTHWKPEGGPTKTPAAVRDVPISSKTYQLLQEAVKYSRQVYLDADQQFTSDSFIFVNNDATPWNYTRLNHVFDEVSEGMGQRVAVYNSGNIYVDDKDGHRIVVRRDGFISCKKVPGKTVGDFSRVKITKNIMNELTGVEVPNADGSKVIVNCSVTEGKARIQSVSPEGKITDDLIMPEHKNVIITNNAHIFPHMMRHAFATFSIPNAEDPVDVMKIMGHSDMRMTRFYDNGTKDGQSKIVSMMDKLAE</sequence>
<keyword evidence="2" id="KW-0229">DNA integration</keyword>
<organism evidence="7 9">
    <name type="scientific">Levilactobacillus spicheri</name>
    <dbReference type="NCBI Taxonomy" id="216463"/>
    <lineage>
        <taxon>Bacteria</taxon>
        <taxon>Bacillati</taxon>
        <taxon>Bacillota</taxon>
        <taxon>Bacilli</taxon>
        <taxon>Lactobacillales</taxon>
        <taxon>Lactobacillaceae</taxon>
        <taxon>Levilactobacillus</taxon>
    </lineage>
</organism>
<protein>
    <recommendedName>
        <fullName evidence="6">Core-binding (CB) domain-containing protein</fullName>
    </recommendedName>
</protein>
<dbReference type="GO" id="GO:0006310">
    <property type="term" value="P:DNA recombination"/>
    <property type="evidence" value="ECO:0007669"/>
    <property type="project" value="UniProtKB-KW"/>
</dbReference>
<name>A0A0F3RS59_9LACO</name>
<dbReference type="Pfam" id="PF00589">
    <property type="entry name" value="Phage_integrase"/>
    <property type="match status" value="1"/>
</dbReference>
<dbReference type="PANTHER" id="PTHR30629:SF2">
    <property type="entry name" value="PROPHAGE INTEGRASE INTS-RELATED"/>
    <property type="match status" value="1"/>
</dbReference>